<evidence type="ECO:0000313" key="2">
    <source>
        <dbReference type="EMBL" id="OSC99608.1"/>
    </source>
</evidence>
<keyword evidence="3" id="KW-1185">Reference proteome</keyword>
<accession>A0A1Y2IET6</accession>
<keyword evidence="1" id="KW-1133">Transmembrane helix</keyword>
<sequence length="125" mass="13525">MTVTSQPHPTASPALVHCENNEKTFPHGHHGMPTASRRCRCENARSRRVVTAFLLAAFALVLFIMVSCLWNAALNEASWLSSLGLVDNGSGSAWSAMTGFVKRQAVDTGSGESTFVHRKCTFNSS</sequence>
<name>A0A1Y2IET6_TRAC3</name>
<reference evidence="2 3" key="1">
    <citation type="journal article" date="2015" name="Biotechnol. Biofuels">
        <title>Enhanced degradation of softwood versus hardwood by the white-rot fungus Pycnoporus coccineus.</title>
        <authorList>
            <person name="Couturier M."/>
            <person name="Navarro D."/>
            <person name="Chevret D."/>
            <person name="Henrissat B."/>
            <person name="Piumi F."/>
            <person name="Ruiz-Duenas F.J."/>
            <person name="Martinez A.T."/>
            <person name="Grigoriev I.V."/>
            <person name="Riley R."/>
            <person name="Lipzen A."/>
            <person name="Berrin J.G."/>
            <person name="Master E.R."/>
            <person name="Rosso M.N."/>
        </authorList>
    </citation>
    <scope>NUCLEOTIDE SEQUENCE [LARGE SCALE GENOMIC DNA]</scope>
    <source>
        <strain evidence="2 3">BRFM310</strain>
    </source>
</reference>
<gene>
    <name evidence="2" type="ORF">PYCCODRAFT_1438178</name>
</gene>
<keyword evidence="1" id="KW-0472">Membrane</keyword>
<evidence type="ECO:0000256" key="1">
    <source>
        <dbReference type="SAM" id="Phobius"/>
    </source>
</evidence>
<keyword evidence="1" id="KW-0812">Transmembrane</keyword>
<dbReference type="Proteomes" id="UP000193067">
    <property type="component" value="Unassembled WGS sequence"/>
</dbReference>
<proteinExistence type="predicted"/>
<evidence type="ECO:0000313" key="3">
    <source>
        <dbReference type="Proteomes" id="UP000193067"/>
    </source>
</evidence>
<dbReference type="EMBL" id="KZ084126">
    <property type="protein sequence ID" value="OSC99608.1"/>
    <property type="molecule type" value="Genomic_DNA"/>
</dbReference>
<organism evidence="2 3">
    <name type="scientific">Trametes coccinea (strain BRFM310)</name>
    <name type="common">Pycnoporus coccineus</name>
    <dbReference type="NCBI Taxonomy" id="1353009"/>
    <lineage>
        <taxon>Eukaryota</taxon>
        <taxon>Fungi</taxon>
        <taxon>Dikarya</taxon>
        <taxon>Basidiomycota</taxon>
        <taxon>Agaricomycotina</taxon>
        <taxon>Agaricomycetes</taxon>
        <taxon>Polyporales</taxon>
        <taxon>Polyporaceae</taxon>
        <taxon>Trametes</taxon>
    </lineage>
</organism>
<dbReference type="AlphaFoldDB" id="A0A1Y2IET6"/>
<protein>
    <submittedName>
        <fullName evidence="2">Uncharacterized protein</fullName>
    </submittedName>
</protein>
<dbReference type="OrthoDB" id="3267785at2759"/>
<feature type="transmembrane region" description="Helical" evidence="1">
    <location>
        <begin position="50"/>
        <end position="73"/>
    </location>
</feature>